<dbReference type="Gene3D" id="1.10.287.110">
    <property type="entry name" value="DnaJ domain"/>
    <property type="match status" value="1"/>
</dbReference>
<dbReference type="RefSeq" id="WP_015769189.1">
    <property type="nucleotide sequence ID" value="NC_013192.1"/>
</dbReference>
<dbReference type="Proteomes" id="UP000001910">
    <property type="component" value="Chromosome"/>
</dbReference>
<feature type="compositionally biased region" description="Basic and acidic residues" evidence="2">
    <location>
        <begin position="57"/>
        <end position="68"/>
    </location>
</feature>
<dbReference type="PROSITE" id="PS00636">
    <property type="entry name" value="DNAJ_1"/>
    <property type="match status" value="1"/>
</dbReference>
<dbReference type="InterPro" id="IPR001623">
    <property type="entry name" value="DnaJ_domain"/>
</dbReference>
<proteinExistence type="predicted"/>
<dbReference type="SMART" id="SM00271">
    <property type="entry name" value="DnaJ"/>
    <property type="match status" value="1"/>
</dbReference>
<dbReference type="CDD" id="cd06257">
    <property type="entry name" value="DnaJ"/>
    <property type="match status" value="1"/>
</dbReference>
<keyword evidence="1" id="KW-0143">Chaperone</keyword>
<sequence>MINYYKILGVSEDADAKEIKAKYRKLAMKYHPDRNPNDKKAEEMFKTVSEAYEILGDENKRKEYDEKRKNKRNSNNSQRFDGKKSSRAEQNSESAKRGAEAFFRNFSANPNDIKNMFESAFDVNNMSSSDKDKMREHKKSMEQSFENFFKPKKNK</sequence>
<evidence type="ECO:0000259" key="3">
    <source>
        <dbReference type="PROSITE" id="PS50076"/>
    </source>
</evidence>
<dbReference type="PANTHER" id="PTHR44145:SF3">
    <property type="entry name" value="DNAJ HOMOLOG SUBFAMILY A MEMBER 3, MITOCHONDRIAL"/>
    <property type="match status" value="1"/>
</dbReference>
<gene>
    <name evidence="4" type="ordered locus">Lebu_0938</name>
</gene>
<reference evidence="4 5" key="1">
    <citation type="journal article" date="2009" name="Stand. Genomic Sci.">
        <title>Complete genome sequence of Leptotrichia buccalis type strain (C-1013-b).</title>
        <authorList>
            <person name="Ivanova N."/>
            <person name="Gronow S."/>
            <person name="Lapidus A."/>
            <person name="Copeland A."/>
            <person name="Glavina Del Rio T."/>
            <person name="Nolan M."/>
            <person name="Lucas S."/>
            <person name="Chen F."/>
            <person name="Tice H."/>
            <person name="Cheng J.F."/>
            <person name="Saunders E."/>
            <person name="Bruce D."/>
            <person name="Goodwin L."/>
            <person name="Brettin T."/>
            <person name="Detter J.C."/>
            <person name="Han C."/>
            <person name="Pitluck S."/>
            <person name="Mikhailova N."/>
            <person name="Pati A."/>
            <person name="Mavrommatis K."/>
            <person name="Chen A."/>
            <person name="Palaniappan K."/>
            <person name="Land M."/>
            <person name="Hauser L."/>
            <person name="Chang Y.J."/>
            <person name="Jeffries C.D."/>
            <person name="Chain P."/>
            <person name="Rohde C."/>
            <person name="Goker M."/>
            <person name="Bristow J."/>
            <person name="Eisen J.A."/>
            <person name="Markowitz V."/>
            <person name="Hugenholtz P."/>
            <person name="Kyrpides N.C."/>
            <person name="Klenk H.P."/>
        </authorList>
    </citation>
    <scope>NUCLEOTIDE SEQUENCE [LARGE SCALE GENOMIC DNA]</scope>
    <source>
        <strain evidence="5">ATCC 14201 / DSM 1135 / JCM 12969 / NCTC 10249 / C-1013-b</strain>
    </source>
</reference>
<protein>
    <submittedName>
        <fullName evidence="4">Heat shock protein DnaJ domain protein</fullName>
    </submittedName>
</protein>
<dbReference type="HOGENOM" id="CLU_017633_12_6_0"/>
<dbReference type="Pfam" id="PF00226">
    <property type="entry name" value="DnaJ"/>
    <property type="match status" value="1"/>
</dbReference>
<dbReference type="OrthoDB" id="9779889at2"/>
<name>C7N9L0_LEPBD</name>
<evidence type="ECO:0000313" key="4">
    <source>
        <dbReference type="EMBL" id="ACV38841.1"/>
    </source>
</evidence>
<evidence type="ECO:0000256" key="2">
    <source>
        <dbReference type="SAM" id="MobiDB-lite"/>
    </source>
</evidence>
<feature type="region of interest" description="Disordered" evidence="2">
    <location>
        <begin position="124"/>
        <end position="155"/>
    </location>
</feature>
<accession>C7N9L0</accession>
<dbReference type="eggNOG" id="COG0484">
    <property type="taxonomic scope" value="Bacteria"/>
</dbReference>
<dbReference type="EMBL" id="CP001685">
    <property type="protein sequence ID" value="ACV38841.1"/>
    <property type="molecule type" value="Genomic_DNA"/>
</dbReference>
<feature type="region of interest" description="Disordered" evidence="2">
    <location>
        <begin position="56"/>
        <end position="97"/>
    </location>
</feature>
<dbReference type="PRINTS" id="PR00625">
    <property type="entry name" value="JDOMAIN"/>
</dbReference>
<organism evidence="4 5">
    <name type="scientific">Leptotrichia buccalis (strain ATCC 14201 / DSM 1135 / JCM 12969 / NCTC 10249 / C-1013-b)</name>
    <dbReference type="NCBI Taxonomy" id="523794"/>
    <lineage>
        <taxon>Bacteria</taxon>
        <taxon>Fusobacteriati</taxon>
        <taxon>Fusobacteriota</taxon>
        <taxon>Fusobacteriia</taxon>
        <taxon>Fusobacteriales</taxon>
        <taxon>Leptotrichiaceae</taxon>
        <taxon>Leptotrichia</taxon>
    </lineage>
</organism>
<evidence type="ECO:0000256" key="1">
    <source>
        <dbReference type="ARBA" id="ARBA00023186"/>
    </source>
</evidence>
<dbReference type="InterPro" id="IPR036869">
    <property type="entry name" value="J_dom_sf"/>
</dbReference>
<feature type="domain" description="J" evidence="3">
    <location>
        <begin position="3"/>
        <end position="68"/>
    </location>
</feature>
<evidence type="ECO:0000313" key="5">
    <source>
        <dbReference type="Proteomes" id="UP000001910"/>
    </source>
</evidence>
<feature type="compositionally biased region" description="Basic and acidic residues" evidence="2">
    <location>
        <begin position="129"/>
        <end position="141"/>
    </location>
</feature>
<keyword evidence="5" id="KW-1185">Reference proteome</keyword>
<dbReference type="PANTHER" id="PTHR44145">
    <property type="entry name" value="DNAJ HOMOLOG SUBFAMILY A MEMBER 3, MITOCHONDRIAL"/>
    <property type="match status" value="1"/>
</dbReference>
<dbReference type="AlphaFoldDB" id="C7N9L0"/>
<dbReference type="InterPro" id="IPR018253">
    <property type="entry name" value="DnaJ_domain_CS"/>
</dbReference>
<dbReference type="STRING" id="523794.Lebu_0938"/>
<dbReference type="KEGG" id="lba:Lebu_0938"/>
<keyword evidence="4" id="KW-0346">Stress response</keyword>
<dbReference type="SUPFAM" id="SSF46565">
    <property type="entry name" value="Chaperone J-domain"/>
    <property type="match status" value="1"/>
</dbReference>
<dbReference type="PROSITE" id="PS50076">
    <property type="entry name" value="DNAJ_2"/>
    <property type="match status" value="1"/>
</dbReference>
<dbReference type="InterPro" id="IPR051938">
    <property type="entry name" value="Apopto_cytoskel_mod"/>
</dbReference>